<dbReference type="Gene3D" id="1.10.10.10">
    <property type="entry name" value="Winged helix-like DNA-binding domain superfamily/Winged helix DNA-binding domain"/>
    <property type="match status" value="1"/>
</dbReference>
<comment type="similarity">
    <text evidence="1 5 6">Belongs to the cullin family.</text>
</comment>
<dbReference type="InterPro" id="IPR059120">
    <property type="entry name" value="Cullin-like_AB"/>
</dbReference>
<proteinExistence type="inferred from homology"/>
<gene>
    <name evidence="8" type="ORF">IEQ34_018181</name>
</gene>
<dbReference type="SMART" id="SM00182">
    <property type="entry name" value="CULLIN"/>
    <property type="match status" value="1"/>
</dbReference>
<dbReference type="InterPro" id="IPR045093">
    <property type="entry name" value="Cullin"/>
</dbReference>
<dbReference type="Gene3D" id="3.30.230.130">
    <property type="entry name" value="Cullin, Chain C, Domain 2"/>
    <property type="match status" value="1"/>
</dbReference>
<dbReference type="Proteomes" id="UP000775213">
    <property type="component" value="Unassembled WGS sequence"/>
</dbReference>
<dbReference type="PROSITE" id="PS50069">
    <property type="entry name" value="CULLIN_2"/>
    <property type="match status" value="1"/>
</dbReference>
<evidence type="ECO:0000259" key="7">
    <source>
        <dbReference type="PROSITE" id="PS50069"/>
    </source>
</evidence>
<dbReference type="EMBL" id="JAGFBR010000016">
    <property type="protein sequence ID" value="KAH0453857.1"/>
    <property type="molecule type" value="Genomic_DNA"/>
</dbReference>
<evidence type="ECO:0000256" key="1">
    <source>
        <dbReference type="ARBA" id="ARBA00006019"/>
    </source>
</evidence>
<sequence>MSSQKKRNFKIEAFKHKVEVDPKYAEKTWKILEHAIHEIYNHNASGLSFEELYRNAYNMVLHKYGEKLYAGLVTTMTWHLKEMSKSIEAAQGGFFLEELNRKWADHNKALQMIRDILMYMDRTFVPSSHKTPVHELGLNLWRENIVRSSKIQTRLVSTLLELIQKERTGEVINRGLMRNITKMLMDLGSSVYQEDFEKPFLEVSASFYSGESQQFIECCDCGEYLNKAERRLNEEMERVSQYLDAKTESKITHVVETEMIANHMQRLVHMDNSGLVNMLVDDKYDDLSRMYNLFRRVPEGLSTIREVMTSHLRETGKQLVTDPDKLRDPVDFVQRLLNEKDKHDKIISAAFNNDKTFQNALNSSFEYFINLNNRSPEFISLYVDDKLRKGLKEVSEEDVEMVLDKVMMLFRYLQEKDVFEKYYKQHLAKRLLSGKTVSDDAERSLIVKLKTECGYQFTSKLEGMFTDMKTSQDTMQGFYASQSASDSADGPSLAVQVLTTGSWPTQPIAPCNLPPEILGVCERFRTFYLGTHTGRRLTWQTNMGTADMKATFGKNQKHELNVSTYQMCILMLFNSSDRLTYKEIEQATEIPASDLKRCLQSLACVKGKNVLGKDPMSKDIAEDDAFMVNDKFSSKFFKVKIGTVVAQKESEPEKQETRQRVEEDRKPQIEAAIVRIMKSRRVLDHNNIVAEVTKQLQSRFLPNPVVIKKRIESLIEREFLERDKADRKLYRYLA</sequence>
<dbReference type="InterPro" id="IPR036388">
    <property type="entry name" value="WH-like_DNA-bd_sf"/>
</dbReference>
<dbReference type="SUPFAM" id="SSF46785">
    <property type="entry name" value="Winged helix' DNA-binding domain"/>
    <property type="match status" value="1"/>
</dbReference>
<dbReference type="FunFam" id="3.30.230.130:FF:000007">
    <property type="entry name" value="Cullin-3A like"/>
    <property type="match status" value="1"/>
</dbReference>
<feature type="domain" description="Cullin family profile" evidence="7">
    <location>
        <begin position="374"/>
        <end position="603"/>
    </location>
</feature>
<keyword evidence="2" id="KW-1017">Isopeptide bond</keyword>
<dbReference type="FunFam" id="1.10.10.10:FF:000183">
    <property type="entry name" value="Cullin 3"/>
    <property type="match status" value="1"/>
</dbReference>
<protein>
    <recommendedName>
        <fullName evidence="7">Cullin family profile domain-containing protein</fullName>
    </recommendedName>
</protein>
<evidence type="ECO:0000256" key="6">
    <source>
        <dbReference type="RuleBase" id="RU003829"/>
    </source>
</evidence>
<dbReference type="InterPro" id="IPR001373">
    <property type="entry name" value="Cullin_N"/>
</dbReference>
<evidence type="ECO:0000256" key="3">
    <source>
        <dbReference type="ARBA" id="ARBA00022786"/>
    </source>
</evidence>
<accession>A0AAV7GE56</accession>
<dbReference type="Pfam" id="PF10557">
    <property type="entry name" value="Cullin_Nedd8"/>
    <property type="match status" value="1"/>
</dbReference>
<evidence type="ECO:0000313" key="8">
    <source>
        <dbReference type="EMBL" id="KAH0453857.1"/>
    </source>
</evidence>
<dbReference type="FunFam" id="1.20.1310.10:FF:000001">
    <property type="entry name" value="Cullin 3"/>
    <property type="match status" value="1"/>
</dbReference>
<dbReference type="Pfam" id="PF26557">
    <property type="entry name" value="Cullin_AB"/>
    <property type="match status" value="1"/>
</dbReference>
<dbReference type="InterPro" id="IPR016159">
    <property type="entry name" value="Cullin_repeat-like_dom_sf"/>
</dbReference>
<dbReference type="InterPro" id="IPR019559">
    <property type="entry name" value="Cullin_neddylation_domain"/>
</dbReference>
<dbReference type="InterPro" id="IPR016158">
    <property type="entry name" value="Cullin_homology"/>
</dbReference>
<keyword evidence="3" id="KW-0833">Ubl conjugation pathway</keyword>
<evidence type="ECO:0000313" key="9">
    <source>
        <dbReference type="Proteomes" id="UP000775213"/>
    </source>
</evidence>
<dbReference type="GO" id="GO:0006511">
    <property type="term" value="P:ubiquitin-dependent protein catabolic process"/>
    <property type="evidence" value="ECO:0007669"/>
    <property type="project" value="InterPro"/>
</dbReference>
<reference evidence="8 9" key="1">
    <citation type="journal article" date="2021" name="Hortic Res">
        <title>Chromosome-scale assembly of the Dendrobium chrysotoxum genome enhances the understanding of orchid evolution.</title>
        <authorList>
            <person name="Zhang Y."/>
            <person name="Zhang G.Q."/>
            <person name="Zhang D."/>
            <person name="Liu X.D."/>
            <person name="Xu X.Y."/>
            <person name="Sun W.H."/>
            <person name="Yu X."/>
            <person name="Zhu X."/>
            <person name="Wang Z.W."/>
            <person name="Zhao X."/>
            <person name="Zhong W.Y."/>
            <person name="Chen H."/>
            <person name="Yin W.L."/>
            <person name="Huang T."/>
            <person name="Niu S.C."/>
            <person name="Liu Z.J."/>
        </authorList>
    </citation>
    <scope>NUCLEOTIDE SEQUENCE [LARGE SCALE GENOMIC DNA]</scope>
    <source>
        <strain evidence="8">Lindl</strain>
    </source>
</reference>
<dbReference type="FunFam" id="1.20.1310.10:FF:000006">
    <property type="entry name" value="Cullin 3"/>
    <property type="match status" value="1"/>
</dbReference>
<evidence type="ECO:0000256" key="2">
    <source>
        <dbReference type="ARBA" id="ARBA00022499"/>
    </source>
</evidence>
<dbReference type="AlphaFoldDB" id="A0AAV7GE56"/>
<dbReference type="GO" id="GO:0031625">
    <property type="term" value="F:ubiquitin protein ligase binding"/>
    <property type="evidence" value="ECO:0007669"/>
    <property type="project" value="InterPro"/>
</dbReference>
<dbReference type="SUPFAM" id="SSF75632">
    <property type="entry name" value="Cullin homology domain"/>
    <property type="match status" value="1"/>
</dbReference>
<dbReference type="InterPro" id="IPR036390">
    <property type="entry name" value="WH_DNA-bd_sf"/>
</dbReference>
<dbReference type="Gene3D" id="1.20.1310.10">
    <property type="entry name" value="Cullin Repeats"/>
    <property type="match status" value="4"/>
</dbReference>
<keyword evidence="9" id="KW-1185">Reference proteome</keyword>
<keyword evidence="4" id="KW-0832">Ubl conjugation</keyword>
<dbReference type="FunFam" id="1.20.1310.10:FF:000002">
    <property type="entry name" value="cullin-3 isoform X1"/>
    <property type="match status" value="1"/>
</dbReference>
<evidence type="ECO:0000256" key="4">
    <source>
        <dbReference type="ARBA" id="ARBA00022843"/>
    </source>
</evidence>
<dbReference type="SMART" id="SM00884">
    <property type="entry name" value="Cullin_Nedd8"/>
    <property type="match status" value="1"/>
</dbReference>
<dbReference type="SUPFAM" id="SSF74788">
    <property type="entry name" value="Cullin repeat-like"/>
    <property type="match status" value="1"/>
</dbReference>
<dbReference type="PANTHER" id="PTHR11932">
    <property type="entry name" value="CULLIN"/>
    <property type="match status" value="1"/>
</dbReference>
<comment type="caution">
    <text evidence="8">The sequence shown here is derived from an EMBL/GenBank/DDBJ whole genome shotgun (WGS) entry which is preliminary data.</text>
</comment>
<dbReference type="FunFam" id="1.20.1310.10:FF:000005">
    <property type="entry name" value="Cullin 3"/>
    <property type="match status" value="1"/>
</dbReference>
<evidence type="ECO:0000256" key="5">
    <source>
        <dbReference type="PROSITE-ProRule" id="PRU00330"/>
    </source>
</evidence>
<dbReference type="InterPro" id="IPR036317">
    <property type="entry name" value="Cullin_homology_sf"/>
</dbReference>
<organism evidence="8 9">
    <name type="scientific">Dendrobium chrysotoxum</name>
    <name type="common">Orchid</name>
    <dbReference type="NCBI Taxonomy" id="161865"/>
    <lineage>
        <taxon>Eukaryota</taxon>
        <taxon>Viridiplantae</taxon>
        <taxon>Streptophyta</taxon>
        <taxon>Embryophyta</taxon>
        <taxon>Tracheophyta</taxon>
        <taxon>Spermatophyta</taxon>
        <taxon>Magnoliopsida</taxon>
        <taxon>Liliopsida</taxon>
        <taxon>Asparagales</taxon>
        <taxon>Orchidaceae</taxon>
        <taxon>Epidendroideae</taxon>
        <taxon>Malaxideae</taxon>
        <taxon>Dendrobiinae</taxon>
        <taxon>Dendrobium</taxon>
    </lineage>
</organism>
<dbReference type="Pfam" id="PF00888">
    <property type="entry name" value="Cullin"/>
    <property type="match status" value="1"/>
</dbReference>
<name>A0AAV7GE56_DENCH</name>